<reference evidence="3" key="1">
    <citation type="journal article" date="2019" name="Int. J. Syst. Evol. Microbiol.">
        <title>The Global Catalogue of Microorganisms (GCM) 10K type strain sequencing project: providing services to taxonomists for standard genome sequencing and annotation.</title>
        <authorList>
            <consortium name="The Broad Institute Genomics Platform"/>
            <consortium name="The Broad Institute Genome Sequencing Center for Infectious Disease"/>
            <person name="Wu L."/>
            <person name="Ma J."/>
        </authorList>
    </citation>
    <scope>NUCLEOTIDE SEQUENCE [LARGE SCALE GENOMIC DNA]</scope>
    <source>
        <strain evidence="3">CCUG 71848</strain>
    </source>
</reference>
<sequence length="412" mass="44303">MNRKRVKLSIAMIGVGSGLLFGGLVTALPNSSQFAQATAVTPNKVSSQQVQEQLQFALTNGAPANYGKALTIKVLDHGKVIVAKTLPATKAEEPSQDTSGVTLISNDQLVKGHTYDLQVCANNQQEKPDPTQFKFGDQASLDVTVDAQAYQNGTRRFQLIDSQTKRPVQTKAVAVPNLSSKEGAVTKETDQNGLVTFSTQDPNFLRGTLYHVEAPGYQVVGGVLNWNLIGGEANQTPTKIELKKPVDDNNSHQGTTVPTPTPNTNSSASTSTDSASSTSSAVVSSATNSSAVSDSSQSVSSASSSVATQSASSQAASTSHPTVKHTEQPVRVKSRKVIHSKTTFKIKHFVNVYRDGKLKQVAKKTSKTSLKGWKVVKREVILKNGHQFKYYQLKNQQGQKVWASRHNLKAQK</sequence>
<feature type="compositionally biased region" description="Low complexity" evidence="1">
    <location>
        <begin position="255"/>
        <end position="277"/>
    </location>
</feature>
<dbReference type="Proteomes" id="UP001597156">
    <property type="component" value="Unassembled WGS sequence"/>
</dbReference>
<dbReference type="RefSeq" id="WP_121977827.1">
    <property type="nucleotide sequence ID" value="NZ_JBHTLH010000005.1"/>
</dbReference>
<keyword evidence="3" id="KW-1185">Reference proteome</keyword>
<evidence type="ECO:0000313" key="2">
    <source>
        <dbReference type="EMBL" id="MFD1124225.1"/>
    </source>
</evidence>
<comment type="caution">
    <text evidence="2">The sequence shown here is derived from an EMBL/GenBank/DDBJ whole genome shotgun (WGS) entry which is preliminary data.</text>
</comment>
<organism evidence="2 3">
    <name type="scientific">Lentilactobacillus raoultii</name>
    <dbReference type="NCBI Taxonomy" id="1987503"/>
    <lineage>
        <taxon>Bacteria</taxon>
        <taxon>Bacillati</taxon>
        <taxon>Bacillota</taxon>
        <taxon>Bacilli</taxon>
        <taxon>Lactobacillales</taxon>
        <taxon>Lactobacillaceae</taxon>
        <taxon>Lentilactobacillus</taxon>
    </lineage>
</organism>
<proteinExistence type="predicted"/>
<feature type="region of interest" description="Disordered" evidence="1">
    <location>
        <begin position="242"/>
        <end position="277"/>
    </location>
</feature>
<evidence type="ECO:0000256" key="1">
    <source>
        <dbReference type="SAM" id="MobiDB-lite"/>
    </source>
</evidence>
<feature type="region of interest" description="Disordered" evidence="1">
    <location>
        <begin position="311"/>
        <end position="333"/>
    </location>
</feature>
<dbReference type="EMBL" id="JBHTLH010000005">
    <property type="protein sequence ID" value="MFD1124225.1"/>
    <property type="molecule type" value="Genomic_DNA"/>
</dbReference>
<protein>
    <submittedName>
        <fullName evidence="2">Uncharacterized protein</fullName>
    </submittedName>
</protein>
<evidence type="ECO:0000313" key="3">
    <source>
        <dbReference type="Proteomes" id="UP001597156"/>
    </source>
</evidence>
<gene>
    <name evidence="2" type="ORF">ACFQ22_02450</name>
</gene>
<accession>A0ABW3PHG0</accession>
<name>A0ABW3PHG0_9LACO</name>